<dbReference type="RefSeq" id="WP_248864254.1">
    <property type="nucleotide sequence ID" value="NZ_CP086322.1"/>
</dbReference>
<feature type="transmembrane region" description="Helical" evidence="6">
    <location>
        <begin position="74"/>
        <end position="94"/>
    </location>
</feature>
<name>A0ABY4M6N8_9ACTN</name>
<feature type="transmembrane region" description="Helical" evidence="6">
    <location>
        <begin position="214"/>
        <end position="237"/>
    </location>
</feature>
<keyword evidence="2 6" id="KW-0812">Transmembrane</keyword>
<dbReference type="EMBL" id="CP086322">
    <property type="protein sequence ID" value="UQA93375.1"/>
    <property type="molecule type" value="Genomic_DNA"/>
</dbReference>
<proteinExistence type="predicted"/>
<accession>A0ABY4M6N8</accession>
<evidence type="ECO:0000256" key="1">
    <source>
        <dbReference type="ARBA" id="ARBA00004141"/>
    </source>
</evidence>
<keyword evidence="4 6" id="KW-0472">Membrane</keyword>
<dbReference type="InterPro" id="IPR004254">
    <property type="entry name" value="AdipoR/HlyIII-related"/>
</dbReference>
<keyword evidence="3 6" id="KW-1133">Transmembrane helix</keyword>
<evidence type="ECO:0000256" key="2">
    <source>
        <dbReference type="ARBA" id="ARBA00022692"/>
    </source>
</evidence>
<organism evidence="7 8">
    <name type="scientific">Streptomyces halobius</name>
    <dbReference type="NCBI Taxonomy" id="2879846"/>
    <lineage>
        <taxon>Bacteria</taxon>
        <taxon>Bacillati</taxon>
        <taxon>Actinomycetota</taxon>
        <taxon>Actinomycetes</taxon>
        <taxon>Kitasatosporales</taxon>
        <taxon>Streptomycetaceae</taxon>
        <taxon>Streptomyces</taxon>
    </lineage>
</organism>
<dbReference type="PANTHER" id="PTHR20855">
    <property type="entry name" value="ADIPOR/PROGESTIN RECEPTOR-RELATED"/>
    <property type="match status" value="1"/>
</dbReference>
<evidence type="ECO:0000313" key="8">
    <source>
        <dbReference type="Proteomes" id="UP000830115"/>
    </source>
</evidence>
<feature type="transmembrane region" description="Helical" evidence="6">
    <location>
        <begin position="189"/>
        <end position="207"/>
    </location>
</feature>
<gene>
    <name evidence="7" type="ORF">K9S39_17340</name>
</gene>
<protein>
    <submittedName>
        <fullName evidence="7">Hemolysin III family protein</fullName>
    </submittedName>
</protein>
<sequence length="276" mass="28972">MTSAPDAAESRPSTAPAAAGRGSPTDSDSDSVPDPGTGSGTATTTATPVTSTDTGPIAALAAVTSPLKPKLRGWLHAGMFPAVLLSGVILTALADSTRGRLACAIYTLTACLLFGVSALYHRGNWSPRADGVLRRLDHANIFLIIAGTYTPVTVLLVPGSRGQVMLWAIWAAALAGIAFRVFWVGAPRWLYTPCYLAMGWAAVFFLPDFLRTGGIAVLVLVIVGGVLYSAGGVIYGIKRPNPSPRWFGFHEVFHSFTLAAFVVHYVGISLVAYSHA</sequence>
<evidence type="ECO:0000256" key="5">
    <source>
        <dbReference type="SAM" id="MobiDB-lite"/>
    </source>
</evidence>
<feature type="transmembrane region" description="Helical" evidence="6">
    <location>
        <begin position="101"/>
        <end position="120"/>
    </location>
</feature>
<keyword evidence="8" id="KW-1185">Reference proteome</keyword>
<feature type="region of interest" description="Disordered" evidence="5">
    <location>
        <begin position="1"/>
        <end position="51"/>
    </location>
</feature>
<evidence type="ECO:0000313" key="7">
    <source>
        <dbReference type="EMBL" id="UQA93375.1"/>
    </source>
</evidence>
<feature type="compositionally biased region" description="Low complexity" evidence="5">
    <location>
        <begin position="22"/>
        <end position="51"/>
    </location>
</feature>
<reference evidence="7" key="1">
    <citation type="submission" date="2021-10" db="EMBL/GenBank/DDBJ databases">
        <title>Streptomyces nigrumlapis sp.nov.,an antimicrobial producing actinobacterium isolated from Black Gobi rocks.</title>
        <authorList>
            <person name="Wen Y."/>
            <person name="Zhang W."/>
            <person name="Liu X.G."/>
        </authorList>
    </citation>
    <scope>NUCLEOTIDE SEQUENCE</scope>
    <source>
        <strain evidence="7">ST13-2-2</strain>
    </source>
</reference>
<dbReference type="PANTHER" id="PTHR20855:SF3">
    <property type="entry name" value="LD03007P"/>
    <property type="match status" value="1"/>
</dbReference>
<evidence type="ECO:0000256" key="4">
    <source>
        <dbReference type="ARBA" id="ARBA00023136"/>
    </source>
</evidence>
<comment type="subcellular location">
    <subcellularLocation>
        <location evidence="1">Membrane</location>
        <topology evidence="1">Multi-pass membrane protein</topology>
    </subcellularLocation>
</comment>
<feature type="transmembrane region" description="Helical" evidence="6">
    <location>
        <begin position="252"/>
        <end position="273"/>
    </location>
</feature>
<feature type="transmembrane region" description="Helical" evidence="6">
    <location>
        <begin position="140"/>
        <end position="157"/>
    </location>
</feature>
<dbReference type="Proteomes" id="UP000830115">
    <property type="component" value="Chromosome"/>
</dbReference>
<evidence type="ECO:0000256" key="6">
    <source>
        <dbReference type="SAM" id="Phobius"/>
    </source>
</evidence>
<evidence type="ECO:0000256" key="3">
    <source>
        <dbReference type="ARBA" id="ARBA00022989"/>
    </source>
</evidence>
<dbReference type="Pfam" id="PF03006">
    <property type="entry name" value="HlyIII"/>
    <property type="match status" value="1"/>
</dbReference>
<feature type="transmembrane region" description="Helical" evidence="6">
    <location>
        <begin position="164"/>
        <end position="183"/>
    </location>
</feature>